<dbReference type="Gene3D" id="3.30.420.270">
    <property type="match status" value="1"/>
</dbReference>
<dbReference type="PANTHER" id="PTHR30558">
    <property type="entry name" value="EXBD MEMBRANE COMPONENT OF PMF-DRIVEN MACROMOLECULE IMPORT SYSTEM"/>
    <property type="match status" value="1"/>
</dbReference>
<comment type="similarity">
    <text evidence="2 7">Belongs to the ExbD/TolR family.</text>
</comment>
<dbReference type="KEGG" id="dap:Dacet_0968"/>
<evidence type="ECO:0000313" key="8">
    <source>
        <dbReference type="EMBL" id="ADD67746.1"/>
    </source>
</evidence>
<dbReference type="FunCoup" id="D4H6A0">
    <property type="interactions" value="176"/>
</dbReference>
<evidence type="ECO:0000256" key="5">
    <source>
        <dbReference type="ARBA" id="ARBA00022989"/>
    </source>
</evidence>
<dbReference type="InParanoid" id="D4H6A0"/>
<evidence type="ECO:0000256" key="4">
    <source>
        <dbReference type="ARBA" id="ARBA00022692"/>
    </source>
</evidence>
<keyword evidence="6" id="KW-0472">Membrane</keyword>
<organism evidence="8 9">
    <name type="scientific">Denitrovibrio acetiphilus (strain DSM 12809 / NBRC 114555 / N2460)</name>
    <dbReference type="NCBI Taxonomy" id="522772"/>
    <lineage>
        <taxon>Bacteria</taxon>
        <taxon>Pseudomonadati</taxon>
        <taxon>Deferribacterota</taxon>
        <taxon>Deferribacteres</taxon>
        <taxon>Deferribacterales</taxon>
        <taxon>Geovibrionaceae</taxon>
        <taxon>Denitrovibrio</taxon>
    </lineage>
</organism>
<keyword evidence="7" id="KW-0653">Protein transport</keyword>
<name>D4H6A0_DENA2</name>
<dbReference type="OrthoDB" id="9793581at2"/>
<sequence>MRRISSKKSTGADELNMTPMIDLIFLLLVFFIVTTSFTKETGVDVARPAAKTAEKSEALTVMMAIDDTGAVFLEKKQIDVRSIRGRMSALSSDNPDISVMLVADRKANVEDVVAVMDQCRLAGVEKISLSAEKKF</sequence>
<dbReference type="GO" id="GO:0022857">
    <property type="term" value="F:transmembrane transporter activity"/>
    <property type="evidence" value="ECO:0007669"/>
    <property type="project" value="InterPro"/>
</dbReference>
<evidence type="ECO:0000256" key="3">
    <source>
        <dbReference type="ARBA" id="ARBA00022475"/>
    </source>
</evidence>
<proteinExistence type="inferred from homology"/>
<reference evidence="8 9" key="1">
    <citation type="journal article" date="2010" name="Stand. Genomic Sci.">
        <title>Complete genome sequence of Denitrovibrio acetiphilus type strain (N2460).</title>
        <authorList>
            <person name="Kiss H."/>
            <person name="Lang E."/>
            <person name="Lapidus A."/>
            <person name="Copeland A."/>
            <person name="Nolan M."/>
            <person name="Glavina Del Rio T."/>
            <person name="Chen F."/>
            <person name="Lucas S."/>
            <person name="Tice H."/>
            <person name="Cheng J.F."/>
            <person name="Han C."/>
            <person name="Goodwin L."/>
            <person name="Pitluck S."/>
            <person name="Liolios K."/>
            <person name="Pati A."/>
            <person name="Ivanova N."/>
            <person name="Mavromatis K."/>
            <person name="Chen A."/>
            <person name="Palaniappan K."/>
            <person name="Land M."/>
            <person name="Hauser L."/>
            <person name="Chang Y.J."/>
            <person name="Jeffries C.D."/>
            <person name="Detter J.C."/>
            <person name="Brettin T."/>
            <person name="Spring S."/>
            <person name="Rohde M."/>
            <person name="Goker M."/>
            <person name="Woyke T."/>
            <person name="Bristow J."/>
            <person name="Eisen J.A."/>
            <person name="Markowitz V."/>
            <person name="Hugenholtz P."/>
            <person name="Kyrpides N.C."/>
            <person name="Klenk H.P."/>
        </authorList>
    </citation>
    <scope>NUCLEOTIDE SEQUENCE [LARGE SCALE GENOMIC DNA]</scope>
    <source>
        <strain evidence="9">DSM 12809 / NBRC 114555 / N2460</strain>
    </source>
</reference>
<keyword evidence="7" id="KW-0813">Transport</keyword>
<dbReference type="STRING" id="522772.Dacet_0968"/>
<keyword evidence="9" id="KW-1185">Reference proteome</keyword>
<dbReference type="PaxDb" id="522772-Dacet_0968"/>
<dbReference type="GO" id="GO:0005886">
    <property type="term" value="C:plasma membrane"/>
    <property type="evidence" value="ECO:0007669"/>
    <property type="project" value="UniProtKB-SubCell"/>
</dbReference>
<dbReference type="AlphaFoldDB" id="D4H6A0"/>
<evidence type="ECO:0000313" key="9">
    <source>
        <dbReference type="Proteomes" id="UP000002012"/>
    </source>
</evidence>
<keyword evidence="3" id="KW-1003">Cell membrane</keyword>
<dbReference type="HOGENOM" id="CLU_085305_3_0_0"/>
<dbReference type="EMBL" id="CP001968">
    <property type="protein sequence ID" value="ADD67746.1"/>
    <property type="molecule type" value="Genomic_DNA"/>
</dbReference>
<protein>
    <submittedName>
        <fullName evidence="8">Biopolymer transport protein ExbD/TolR</fullName>
    </submittedName>
</protein>
<comment type="subcellular location">
    <subcellularLocation>
        <location evidence="1">Cell membrane</location>
        <topology evidence="1">Single-pass membrane protein</topology>
    </subcellularLocation>
    <subcellularLocation>
        <location evidence="7">Cell membrane</location>
        <topology evidence="7">Single-pass type II membrane protein</topology>
    </subcellularLocation>
</comment>
<evidence type="ECO:0000256" key="2">
    <source>
        <dbReference type="ARBA" id="ARBA00005811"/>
    </source>
</evidence>
<dbReference type="InterPro" id="IPR003400">
    <property type="entry name" value="ExbD"/>
</dbReference>
<evidence type="ECO:0000256" key="1">
    <source>
        <dbReference type="ARBA" id="ARBA00004162"/>
    </source>
</evidence>
<evidence type="ECO:0000256" key="7">
    <source>
        <dbReference type="RuleBase" id="RU003879"/>
    </source>
</evidence>
<dbReference type="RefSeq" id="WP_013010277.1">
    <property type="nucleotide sequence ID" value="NC_013943.1"/>
</dbReference>
<dbReference type="Pfam" id="PF02472">
    <property type="entry name" value="ExbD"/>
    <property type="match status" value="1"/>
</dbReference>
<dbReference type="GO" id="GO:0015031">
    <property type="term" value="P:protein transport"/>
    <property type="evidence" value="ECO:0007669"/>
    <property type="project" value="UniProtKB-KW"/>
</dbReference>
<keyword evidence="5" id="KW-1133">Transmembrane helix</keyword>
<dbReference type="Proteomes" id="UP000002012">
    <property type="component" value="Chromosome"/>
</dbReference>
<evidence type="ECO:0000256" key="6">
    <source>
        <dbReference type="ARBA" id="ARBA00023136"/>
    </source>
</evidence>
<dbReference type="PANTHER" id="PTHR30558:SF13">
    <property type="entry name" value="BIOPOLYMER TRANSPORT PROTEIN EXBD2"/>
    <property type="match status" value="1"/>
</dbReference>
<accession>D4H6A0</accession>
<keyword evidence="4 7" id="KW-0812">Transmembrane</keyword>
<gene>
    <name evidence="8" type="ordered locus">Dacet_0968</name>
</gene>
<dbReference type="eggNOG" id="COG0848">
    <property type="taxonomic scope" value="Bacteria"/>
</dbReference>